<dbReference type="PROSITE" id="PS50102">
    <property type="entry name" value="RRM"/>
    <property type="match status" value="1"/>
</dbReference>
<dbReference type="Proteomes" id="UP000268162">
    <property type="component" value="Unassembled WGS sequence"/>
</dbReference>
<name>A0A4V1J471_9FUNG</name>
<evidence type="ECO:0000259" key="2">
    <source>
        <dbReference type="PROSITE" id="PS50102"/>
    </source>
</evidence>
<dbReference type="InterPro" id="IPR000504">
    <property type="entry name" value="RRM_dom"/>
</dbReference>
<dbReference type="Pfam" id="PF00076">
    <property type="entry name" value="RRM_1"/>
    <property type="match status" value="1"/>
</dbReference>
<organism evidence="3 4">
    <name type="scientific">Dimargaris cristalligena</name>
    <dbReference type="NCBI Taxonomy" id="215637"/>
    <lineage>
        <taxon>Eukaryota</taxon>
        <taxon>Fungi</taxon>
        <taxon>Fungi incertae sedis</taxon>
        <taxon>Zoopagomycota</taxon>
        <taxon>Kickxellomycotina</taxon>
        <taxon>Dimargaritomycetes</taxon>
        <taxon>Dimargaritales</taxon>
        <taxon>Dimargaritaceae</taxon>
        <taxon>Dimargaris</taxon>
    </lineage>
</organism>
<feature type="domain" description="RRM" evidence="2">
    <location>
        <begin position="2"/>
        <end position="80"/>
    </location>
</feature>
<dbReference type="InterPro" id="IPR012677">
    <property type="entry name" value="Nucleotide-bd_a/b_plait_sf"/>
</dbReference>
<keyword evidence="1" id="KW-0694">RNA-binding</keyword>
<dbReference type="EMBL" id="ML003161">
    <property type="protein sequence ID" value="RKP34539.1"/>
    <property type="molecule type" value="Genomic_DNA"/>
</dbReference>
<sequence length="83" mass="9002">MSKLYVGNLALSTTDDTLHQTFVWFGMVVEAMVVRGHGMGCSCGFGFITYSSVEEANSAMTVLNKMELEGKIIKASHVSDHGQ</sequence>
<dbReference type="SUPFAM" id="SSF54928">
    <property type="entry name" value="RNA-binding domain, RBD"/>
    <property type="match status" value="1"/>
</dbReference>
<proteinExistence type="predicted"/>
<dbReference type="PANTHER" id="PTHR15241">
    <property type="entry name" value="TRANSFORMER-2-RELATED"/>
    <property type="match status" value="1"/>
</dbReference>
<protein>
    <recommendedName>
        <fullName evidence="2">RRM domain-containing protein</fullName>
    </recommendedName>
</protein>
<dbReference type="SMART" id="SM00360">
    <property type="entry name" value="RRM"/>
    <property type="match status" value="1"/>
</dbReference>
<reference evidence="4" key="1">
    <citation type="journal article" date="2018" name="Nat. Microbiol.">
        <title>Leveraging single-cell genomics to expand the fungal tree of life.</title>
        <authorList>
            <person name="Ahrendt S.R."/>
            <person name="Quandt C.A."/>
            <person name="Ciobanu D."/>
            <person name="Clum A."/>
            <person name="Salamov A."/>
            <person name="Andreopoulos B."/>
            <person name="Cheng J.F."/>
            <person name="Woyke T."/>
            <person name="Pelin A."/>
            <person name="Henrissat B."/>
            <person name="Reynolds N.K."/>
            <person name="Benny G.L."/>
            <person name="Smith M.E."/>
            <person name="James T.Y."/>
            <person name="Grigoriev I.V."/>
        </authorList>
    </citation>
    <scope>NUCLEOTIDE SEQUENCE [LARGE SCALE GENOMIC DNA]</scope>
    <source>
        <strain evidence="4">RSA 468</strain>
    </source>
</reference>
<gene>
    <name evidence="3" type="ORF">BJ085DRAFT_13590</name>
</gene>
<dbReference type="Gene3D" id="3.30.70.330">
    <property type="match status" value="1"/>
</dbReference>
<evidence type="ECO:0000313" key="3">
    <source>
        <dbReference type="EMBL" id="RKP34539.1"/>
    </source>
</evidence>
<evidence type="ECO:0000313" key="4">
    <source>
        <dbReference type="Proteomes" id="UP000268162"/>
    </source>
</evidence>
<dbReference type="GO" id="GO:0003723">
    <property type="term" value="F:RNA binding"/>
    <property type="evidence" value="ECO:0007669"/>
    <property type="project" value="UniProtKB-UniRule"/>
</dbReference>
<dbReference type="InterPro" id="IPR035979">
    <property type="entry name" value="RBD_domain_sf"/>
</dbReference>
<accession>A0A4V1J471</accession>
<evidence type="ECO:0000256" key="1">
    <source>
        <dbReference type="PROSITE-ProRule" id="PRU00176"/>
    </source>
</evidence>
<keyword evidence="4" id="KW-1185">Reference proteome</keyword>
<dbReference type="STRING" id="215637.A0A4V1J471"/>
<dbReference type="AlphaFoldDB" id="A0A4V1J471"/>